<protein>
    <submittedName>
        <fullName evidence="1">Uncharacterized protein</fullName>
    </submittedName>
</protein>
<evidence type="ECO:0000313" key="2">
    <source>
        <dbReference type="Proteomes" id="UP001197974"/>
    </source>
</evidence>
<proteinExistence type="predicted"/>
<name>A0ABY9JWL1_9BACI</name>
<accession>A0ABY9JWL1</accession>
<sequence length="128" mass="14650">MIVLLLSIPLFDSPQNQQNIAEDKSSESSNIEMYSIDEQEQGTIMQESNDEMKLDKANIVDSEVVSYVAQDRKDTVTLAFPYNQNNDFIPISFRNIRGDTLLEKYNNVFNEYGSLDNVNLSGDFFSIY</sequence>
<keyword evidence="2" id="KW-1185">Reference proteome</keyword>
<evidence type="ECO:0000313" key="1">
    <source>
        <dbReference type="EMBL" id="WLR43774.1"/>
    </source>
</evidence>
<dbReference type="Proteomes" id="UP001197974">
    <property type="component" value="Chromosome"/>
</dbReference>
<gene>
    <name evidence="1" type="ORF">LC087_06495</name>
</gene>
<dbReference type="EMBL" id="CP129013">
    <property type="protein sequence ID" value="WLR43774.1"/>
    <property type="molecule type" value="Genomic_DNA"/>
</dbReference>
<organism evidence="1 2">
    <name type="scientific">Bacillus carboniphilus</name>
    <dbReference type="NCBI Taxonomy" id="86663"/>
    <lineage>
        <taxon>Bacteria</taxon>
        <taxon>Bacillati</taxon>
        <taxon>Bacillota</taxon>
        <taxon>Bacilli</taxon>
        <taxon>Bacillales</taxon>
        <taxon>Bacillaceae</taxon>
        <taxon>Bacillus</taxon>
    </lineage>
</organism>
<reference evidence="1 2" key="1">
    <citation type="submission" date="2023-06" db="EMBL/GenBank/DDBJ databases">
        <title>Five Gram-positive bacteria isolated from mangrove sediments in Shenzhen, Guangdong, China.</title>
        <authorList>
            <person name="Yu S."/>
            <person name="Zheng W."/>
            <person name="Huang Y."/>
        </authorList>
    </citation>
    <scope>NUCLEOTIDE SEQUENCE [LARGE SCALE GENOMIC DNA]</scope>
    <source>
        <strain evidence="1 2">SaN35-3</strain>
    </source>
</reference>
<dbReference type="RefSeq" id="WP_306020389.1">
    <property type="nucleotide sequence ID" value="NZ_CP129013.1"/>
</dbReference>